<dbReference type="InterPro" id="IPR036322">
    <property type="entry name" value="WD40_repeat_dom_sf"/>
</dbReference>
<feature type="region of interest" description="Disordered" evidence="4">
    <location>
        <begin position="329"/>
        <end position="375"/>
    </location>
</feature>
<dbReference type="AlphaFoldDB" id="A0AAN8UD81"/>
<keyword evidence="2" id="KW-0677">Repeat</keyword>
<evidence type="ECO:0000313" key="5">
    <source>
        <dbReference type="EMBL" id="KAK6913220.1"/>
    </source>
</evidence>
<gene>
    <name evidence="5" type="ORF">RJ641_022821</name>
</gene>
<name>A0AAN8UD81_9MAGN</name>
<dbReference type="Gene3D" id="2.130.10.10">
    <property type="entry name" value="YVTN repeat-like/Quinoprotein amine dehydrogenase"/>
    <property type="match status" value="2"/>
</dbReference>
<dbReference type="EMBL" id="JBAMMX010000027">
    <property type="protein sequence ID" value="KAK6913220.1"/>
    <property type="molecule type" value="Genomic_DNA"/>
</dbReference>
<dbReference type="PANTHER" id="PTHR22847">
    <property type="entry name" value="WD40 REPEAT PROTEIN"/>
    <property type="match status" value="1"/>
</dbReference>
<evidence type="ECO:0000313" key="6">
    <source>
        <dbReference type="Proteomes" id="UP001370490"/>
    </source>
</evidence>
<keyword evidence="6" id="KW-1185">Reference proteome</keyword>
<comment type="caution">
    <text evidence="5">The sequence shown here is derived from an EMBL/GenBank/DDBJ whole genome shotgun (WGS) entry which is preliminary data.</text>
</comment>
<dbReference type="Proteomes" id="UP001370490">
    <property type="component" value="Unassembled WGS sequence"/>
</dbReference>
<feature type="repeat" description="WD" evidence="3">
    <location>
        <begin position="52"/>
        <end position="67"/>
    </location>
</feature>
<dbReference type="InterPro" id="IPR001680">
    <property type="entry name" value="WD40_rpt"/>
</dbReference>
<dbReference type="InterPro" id="IPR015943">
    <property type="entry name" value="WD40/YVTN_repeat-like_dom_sf"/>
</dbReference>
<reference evidence="5 6" key="1">
    <citation type="submission" date="2023-12" db="EMBL/GenBank/DDBJ databases">
        <title>A high-quality genome assembly for Dillenia turbinata (Dilleniales).</title>
        <authorList>
            <person name="Chanderbali A."/>
        </authorList>
    </citation>
    <scope>NUCLEOTIDE SEQUENCE [LARGE SCALE GENOMIC DNA]</scope>
    <source>
        <strain evidence="5">LSX21</strain>
        <tissue evidence="5">Leaf</tissue>
    </source>
</reference>
<evidence type="ECO:0000256" key="4">
    <source>
        <dbReference type="SAM" id="MobiDB-lite"/>
    </source>
</evidence>
<dbReference type="PROSITE" id="PS50082">
    <property type="entry name" value="WD_REPEATS_2"/>
    <property type="match status" value="1"/>
</dbReference>
<dbReference type="SUPFAM" id="SSF50978">
    <property type="entry name" value="WD40 repeat-like"/>
    <property type="match status" value="1"/>
</dbReference>
<organism evidence="5 6">
    <name type="scientific">Dillenia turbinata</name>
    <dbReference type="NCBI Taxonomy" id="194707"/>
    <lineage>
        <taxon>Eukaryota</taxon>
        <taxon>Viridiplantae</taxon>
        <taxon>Streptophyta</taxon>
        <taxon>Embryophyta</taxon>
        <taxon>Tracheophyta</taxon>
        <taxon>Spermatophyta</taxon>
        <taxon>Magnoliopsida</taxon>
        <taxon>eudicotyledons</taxon>
        <taxon>Gunneridae</taxon>
        <taxon>Pentapetalae</taxon>
        <taxon>Dilleniales</taxon>
        <taxon>Dilleniaceae</taxon>
        <taxon>Dillenia</taxon>
    </lineage>
</organism>
<evidence type="ECO:0000256" key="2">
    <source>
        <dbReference type="ARBA" id="ARBA00022737"/>
    </source>
</evidence>
<dbReference type="Pfam" id="PF00400">
    <property type="entry name" value="WD40"/>
    <property type="match status" value="1"/>
</dbReference>
<sequence>MFEGSLLKIVDDSHGLVDNYPITLNDHREDITCMRLFPRKEIFPAVTLTKDNILVTSSSDHTIRLWEKGHPIGCFSGLAPVSALSDRLLGDTDGALLASGGTVGNIQLWSLNSLQNSDLVPLKSTLWGHRGAVKLISSLGNSSLVSVSGAFEMRIWDVAVAGISSCVDVLQAEPVGLKCDESLIYMAVGSSLLAIDSRCMQRGFKAETGEPKVHSFGTLLSKSLVCMGGTNKALLWDIRRMQQGGPIKSVAVLEKINGPVHFLHMDPYRIVVGGPEDPYVHAYEAETGRRTNSMNFRVTPGGCSAMAVNGYRIAIASSDLGVVHLRDFTNAENPSQPNDPAIDSEMSNEEDGVGDSDGDGEGDGDGDGDGDQNGN</sequence>
<dbReference type="PANTHER" id="PTHR22847:SF746">
    <property type="entry name" value="OS01G0185400 PROTEIN"/>
    <property type="match status" value="1"/>
</dbReference>
<protein>
    <submittedName>
        <fullName evidence="5">Uncharacterized protein</fullName>
    </submittedName>
</protein>
<feature type="compositionally biased region" description="Acidic residues" evidence="4">
    <location>
        <begin position="346"/>
        <end position="375"/>
    </location>
</feature>
<accession>A0AAN8UD81</accession>
<proteinExistence type="predicted"/>
<evidence type="ECO:0000256" key="3">
    <source>
        <dbReference type="PROSITE-ProRule" id="PRU00221"/>
    </source>
</evidence>
<dbReference type="SMART" id="SM00320">
    <property type="entry name" value="WD40"/>
    <property type="match status" value="2"/>
</dbReference>
<keyword evidence="1 3" id="KW-0853">WD repeat</keyword>
<evidence type="ECO:0000256" key="1">
    <source>
        <dbReference type="ARBA" id="ARBA00022574"/>
    </source>
</evidence>